<organism evidence="9 10">
    <name type="scientific">Actinoallomurus spadix</name>
    <dbReference type="NCBI Taxonomy" id="79912"/>
    <lineage>
        <taxon>Bacteria</taxon>
        <taxon>Bacillati</taxon>
        <taxon>Actinomycetota</taxon>
        <taxon>Actinomycetes</taxon>
        <taxon>Streptosporangiales</taxon>
        <taxon>Thermomonosporaceae</taxon>
        <taxon>Actinoallomurus</taxon>
    </lineage>
</organism>
<evidence type="ECO:0000259" key="8">
    <source>
        <dbReference type="Pfam" id="PF02687"/>
    </source>
</evidence>
<evidence type="ECO:0000256" key="4">
    <source>
        <dbReference type="ARBA" id="ARBA00022989"/>
    </source>
</evidence>
<feature type="domain" description="ABC3 transporter permease C-terminal" evidence="8">
    <location>
        <begin position="260"/>
        <end position="374"/>
    </location>
</feature>
<dbReference type="InterPro" id="IPR050250">
    <property type="entry name" value="Macrolide_Exporter_MacB"/>
</dbReference>
<dbReference type="RefSeq" id="WP_252799706.1">
    <property type="nucleotide sequence ID" value="NZ_BAAABM010000007.1"/>
</dbReference>
<dbReference type="PANTHER" id="PTHR30572">
    <property type="entry name" value="MEMBRANE COMPONENT OF TRANSPORTER-RELATED"/>
    <property type="match status" value="1"/>
</dbReference>
<feature type="transmembrane region" description="Helical" evidence="7">
    <location>
        <begin position="346"/>
        <end position="368"/>
    </location>
</feature>
<accession>A0ABN0W2F2</accession>
<name>A0ABN0W2F2_9ACTN</name>
<feature type="transmembrane region" description="Helical" evidence="7">
    <location>
        <begin position="661"/>
        <end position="685"/>
    </location>
</feature>
<keyword evidence="5 7" id="KW-0472">Membrane</keyword>
<protein>
    <recommendedName>
        <fullName evidence="8">ABC3 transporter permease C-terminal domain-containing protein</fullName>
    </recommendedName>
</protein>
<evidence type="ECO:0000256" key="5">
    <source>
        <dbReference type="ARBA" id="ARBA00023136"/>
    </source>
</evidence>
<feature type="transmembrane region" description="Helical" evidence="7">
    <location>
        <begin position="20"/>
        <end position="41"/>
    </location>
</feature>
<evidence type="ECO:0000256" key="3">
    <source>
        <dbReference type="ARBA" id="ARBA00022692"/>
    </source>
</evidence>
<dbReference type="PANTHER" id="PTHR30572:SF4">
    <property type="entry name" value="ABC TRANSPORTER PERMEASE YTRF"/>
    <property type="match status" value="1"/>
</dbReference>
<keyword evidence="10" id="KW-1185">Reference proteome</keyword>
<evidence type="ECO:0000256" key="7">
    <source>
        <dbReference type="SAM" id="Phobius"/>
    </source>
</evidence>
<feature type="transmembrane region" description="Helical" evidence="7">
    <location>
        <begin position="426"/>
        <end position="447"/>
    </location>
</feature>
<comment type="similarity">
    <text evidence="6">Belongs to the ABC-4 integral membrane protein family.</text>
</comment>
<feature type="transmembrane region" description="Helical" evidence="7">
    <location>
        <begin position="305"/>
        <end position="326"/>
    </location>
</feature>
<reference evidence="9 10" key="1">
    <citation type="journal article" date="2019" name="Int. J. Syst. Evol. Microbiol.">
        <title>The Global Catalogue of Microorganisms (GCM) 10K type strain sequencing project: providing services to taxonomists for standard genome sequencing and annotation.</title>
        <authorList>
            <consortium name="The Broad Institute Genomics Platform"/>
            <consortium name="The Broad Institute Genome Sequencing Center for Infectious Disease"/>
            <person name="Wu L."/>
            <person name="Ma J."/>
        </authorList>
    </citation>
    <scope>NUCLEOTIDE SEQUENCE [LARGE SCALE GENOMIC DNA]</scope>
    <source>
        <strain evidence="9 10">JCM 3146</strain>
    </source>
</reference>
<feature type="transmembrane region" description="Helical" evidence="7">
    <location>
        <begin position="254"/>
        <end position="284"/>
    </location>
</feature>
<keyword evidence="4 7" id="KW-1133">Transmembrane helix</keyword>
<evidence type="ECO:0000313" key="9">
    <source>
        <dbReference type="EMBL" id="GAA0323036.1"/>
    </source>
</evidence>
<keyword evidence="3 7" id="KW-0812">Transmembrane</keyword>
<evidence type="ECO:0000256" key="2">
    <source>
        <dbReference type="ARBA" id="ARBA00022475"/>
    </source>
</evidence>
<comment type="subcellular location">
    <subcellularLocation>
        <location evidence="1">Cell membrane</location>
        <topology evidence="1">Multi-pass membrane protein</topology>
    </subcellularLocation>
</comment>
<dbReference type="Proteomes" id="UP001501822">
    <property type="component" value="Unassembled WGS sequence"/>
</dbReference>
<feature type="domain" description="ABC3 transporter permease C-terminal" evidence="8">
    <location>
        <begin position="664"/>
        <end position="774"/>
    </location>
</feature>
<keyword evidence="2" id="KW-1003">Cell membrane</keyword>
<dbReference type="EMBL" id="BAAABM010000007">
    <property type="protein sequence ID" value="GAA0323036.1"/>
    <property type="molecule type" value="Genomic_DNA"/>
</dbReference>
<dbReference type="InterPro" id="IPR003838">
    <property type="entry name" value="ABC3_permease_C"/>
</dbReference>
<dbReference type="Pfam" id="PF02687">
    <property type="entry name" value="FtsX"/>
    <property type="match status" value="2"/>
</dbReference>
<evidence type="ECO:0000256" key="6">
    <source>
        <dbReference type="ARBA" id="ARBA00038076"/>
    </source>
</evidence>
<sequence>MSALGRVVRAGVGRRRVQTVVMTLTTMMAVTASVLAAGLLVTSQAPFDHAFAKQKGAHLTVQYDGSRVTAGQVAATAHVSGVTAAAGPFPVLSLRPHVGRNKSGMPLGDHLPPMTIVGRADPGGPVDDLDLTTGRWATGAGQVVLSDENAPFGIGDRMDFPDLPGGPSLTVVGLARSVGASAEAWVSPAELTALTAPGAVPAHQMLYRFAGAGTDAQITADRAAITAAVPPGSMTGAASYLKIRLAASRASATFVPFVITFGVLGLVMSILIIGVVVSGAVGAATRRIGVLKSLGFTPAQVVRAYVAQALIPATVGAVLGVISGNLLSIPVLSQAKSAYGTGGLTVAPWIDVAVPAVVLAAVAVTALVPALRAGRLRTVEAIAVGRTPRSGRGRAVRYLLGRLPLPRPVSLGLATPFARPARSATVAAAVAFGTIGITFGVGLALSLNAIQNGLNRRTPGTVVVSAFAFAPPAPGTDPATPLVKPAVKPAAIAAKISAQPGTRRYFSTGQTRVGVAGLAGRTTVIAYEGDSSWGSYQMVAGSWFHGRGQAVVPSGFLRTTGAHIGDTITLTEGGRSAPVRIVGEALDLREEGMVILTDDSSLTALRAPVLPESVEFAIDLKPGTDPRAYLDSLNAALRPLGITAATNSGRLSGTVVAMDTLAAMLTLMLLAVAGLGVLDTVVLDTRERVHDLGVLKALGMSPRQTVTMVITSVAGVGLLAGALGVPVGVALHDHVLPVMGDAAGTRFPAADIAVYDLPVLIPLVLGGLVIAAVGAFPPAGWAAHTRTATALRTE</sequence>
<feature type="transmembrane region" description="Helical" evidence="7">
    <location>
        <begin position="752"/>
        <end position="776"/>
    </location>
</feature>
<evidence type="ECO:0000256" key="1">
    <source>
        <dbReference type="ARBA" id="ARBA00004651"/>
    </source>
</evidence>
<comment type="caution">
    <text evidence="9">The sequence shown here is derived from an EMBL/GenBank/DDBJ whole genome shotgun (WGS) entry which is preliminary data.</text>
</comment>
<feature type="transmembrane region" description="Helical" evidence="7">
    <location>
        <begin position="706"/>
        <end position="732"/>
    </location>
</feature>
<evidence type="ECO:0000313" key="10">
    <source>
        <dbReference type="Proteomes" id="UP001501822"/>
    </source>
</evidence>
<proteinExistence type="inferred from homology"/>
<gene>
    <name evidence="9" type="ORF">GCM10010151_11080</name>
</gene>